<gene>
    <name evidence="2" type="ORF">A2392_03320</name>
</gene>
<dbReference type="EMBL" id="MFMS01000007">
    <property type="protein sequence ID" value="OGG85490.1"/>
    <property type="molecule type" value="Genomic_DNA"/>
</dbReference>
<organism evidence="2 3">
    <name type="scientific">Candidatus Kaiserbacteria bacterium RIFOXYB1_FULL_46_14</name>
    <dbReference type="NCBI Taxonomy" id="1798531"/>
    <lineage>
        <taxon>Bacteria</taxon>
        <taxon>Candidatus Kaiseribacteriota</taxon>
    </lineage>
</organism>
<dbReference type="InterPro" id="IPR050834">
    <property type="entry name" value="Glycosyltransf_2"/>
</dbReference>
<dbReference type="PANTHER" id="PTHR43685:SF2">
    <property type="entry name" value="GLYCOSYLTRANSFERASE 2-LIKE DOMAIN-CONTAINING PROTEIN"/>
    <property type="match status" value="1"/>
</dbReference>
<dbReference type="PANTHER" id="PTHR43685">
    <property type="entry name" value="GLYCOSYLTRANSFERASE"/>
    <property type="match status" value="1"/>
</dbReference>
<dbReference type="Gene3D" id="3.90.550.10">
    <property type="entry name" value="Spore Coat Polysaccharide Biosynthesis Protein SpsA, Chain A"/>
    <property type="match status" value="1"/>
</dbReference>
<dbReference type="InterPro" id="IPR001173">
    <property type="entry name" value="Glyco_trans_2-like"/>
</dbReference>
<feature type="domain" description="Glycosyltransferase 2-like" evidence="1">
    <location>
        <begin position="12"/>
        <end position="139"/>
    </location>
</feature>
<evidence type="ECO:0000313" key="3">
    <source>
        <dbReference type="Proteomes" id="UP000177395"/>
    </source>
</evidence>
<comment type="caution">
    <text evidence="2">The sequence shown here is derived from an EMBL/GenBank/DDBJ whole genome shotgun (WGS) entry which is preliminary data.</text>
</comment>
<accession>A0A1F6FI03</accession>
<evidence type="ECO:0000313" key="2">
    <source>
        <dbReference type="EMBL" id="OGG85490.1"/>
    </source>
</evidence>
<dbReference type="Pfam" id="PF00535">
    <property type="entry name" value="Glycos_transf_2"/>
    <property type="match status" value="1"/>
</dbReference>
<dbReference type="Proteomes" id="UP000177395">
    <property type="component" value="Unassembled WGS sequence"/>
</dbReference>
<sequence length="258" mass="29425">MDKSMTNTPLVSIMMTTYNRGEYITAAIDSVRGQTYQNWELLILDDASTDDTKALLANYADDQRIIYLPTGSNLGITKNRNRGFAIAKGKYIAVLDSDDLWLDTSKLEKQVQFLEEQPEYVAVGTNVKVIDGDGKETGSFIYALHDHAIRRHLLLRNQFTHSSLLLRSGALDKATPYDENVLIWEDYDLILRLGTKGKLANLPEKMTAYRKHSTNISKTTRQNRALVHLSIIKKYRGSYPNYYLALFKSYLRFLTNLA</sequence>
<dbReference type="SUPFAM" id="SSF53448">
    <property type="entry name" value="Nucleotide-diphospho-sugar transferases"/>
    <property type="match status" value="1"/>
</dbReference>
<evidence type="ECO:0000259" key="1">
    <source>
        <dbReference type="Pfam" id="PF00535"/>
    </source>
</evidence>
<dbReference type="STRING" id="1798531.A2392_03320"/>
<dbReference type="AlphaFoldDB" id="A0A1F6FI03"/>
<proteinExistence type="predicted"/>
<protein>
    <recommendedName>
        <fullName evidence="1">Glycosyltransferase 2-like domain-containing protein</fullName>
    </recommendedName>
</protein>
<dbReference type="InterPro" id="IPR029044">
    <property type="entry name" value="Nucleotide-diphossugar_trans"/>
</dbReference>
<reference evidence="2 3" key="1">
    <citation type="journal article" date="2016" name="Nat. Commun.">
        <title>Thousands of microbial genomes shed light on interconnected biogeochemical processes in an aquifer system.</title>
        <authorList>
            <person name="Anantharaman K."/>
            <person name="Brown C.T."/>
            <person name="Hug L.A."/>
            <person name="Sharon I."/>
            <person name="Castelle C.J."/>
            <person name="Probst A.J."/>
            <person name="Thomas B.C."/>
            <person name="Singh A."/>
            <person name="Wilkins M.J."/>
            <person name="Karaoz U."/>
            <person name="Brodie E.L."/>
            <person name="Williams K.H."/>
            <person name="Hubbard S.S."/>
            <person name="Banfield J.F."/>
        </authorList>
    </citation>
    <scope>NUCLEOTIDE SEQUENCE [LARGE SCALE GENOMIC DNA]</scope>
</reference>
<name>A0A1F6FI03_9BACT</name>